<dbReference type="InterPro" id="IPR050373">
    <property type="entry name" value="Fibrinogen_C-term_domain"/>
</dbReference>
<protein>
    <submittedName>
        <fullName evidence="2">Techylectin-5B-like protein</fullName>
    </submittedName>
</protein>
<dbReference type="EMBL" id="NCKV01006384">
    <property type="protein sequence ID" value="RWS23476.1"/>
    <property type="molecule type" value="Genomic_DNA"/>
</dbReference>
<evidence type="ECO:0000259" key="1">
    <source>
        <dbReference type="PROSITE" id="PS51406"/>
    </source>
</evidence>
<dbReference type="Gene3D" id="3.90.215.10">
    <property type="entry name" value="Gamma Fibrinogen, chain A, domain 1"/>
    <property type="match status" value="1"/>
</dbReference>
<dbReference type="InterPro" id="IPR002181">
    <property type="entry name" value="Fibrinogen_a/b/g_C_dom"/>
</dbReference>
<gene>
    <name evidence="2" type="ORF">B4U80_06301</name>
</gene>
<sequence length="191" mass="22144">MTDVGGGWIVIMRRGKFGNSRVTQFNKTWNEYKIGFGQLDDEFWLGNELIHLLTTMNANELQIDLEAENGDFISLRYDHFEISDESDGYRLKIGKPKSVIPNVEKIASSFRNHNHAAFSTYDRDNSGGWANCALKYGGGWWFDSIKCHYVFLNAMHSNYVERRRSAPEGIIWQSWKNETLKAVQMKIRTKH</sequence>
<dbReference type="PANTHER" id="PTHR19143">
    <property type="entry name" value="FIBRINOGEN/TENASCIN/ANGIOPOEITIN"/>
    <property type="match status" value="1"/>
</dbReference>
<dbReference type="OrthoDB" id="6145874at2759"/>
<dbReference type="SMART" id="SM00186">
    <property type="entry name" value="FBG"/>
    <property type="match status" value="1"/>
</dbReference>
<proteinExistence type="predicted"/>
<organism evidence="2 3">
    <name type="scientific">Leptotrombidium deliense</name>
    <dbReference type="NCBI Taxonomy" id="299467"/>
    <lineage>
        <taxon>Eukaryota</taxon>
        <taxon>Metazoa</taxon>
        <taxon>Ecdysozoa</taxon>
        <taxon>Arthropoda</taxon>
        <taxon>Chelicerata</taxon>
        <taxon>Arachnida</taxon>
        <taxon>Acari</taxon>
        <taxon>Acariformes</taxon>
        <taxon>Trombidiformes</taxon>
        <taxon>Prostigmata</taxon>
        <taxon>Anystina</taxon>
        <taxon>Parasitengona</taxon>
        <taxon>Trombiculoidea</taxon>
        <taxon>Trombiculidae</taxon>
        <taxon>Leptotrombidium</taxon>
    </lineage>
</organism>
<reference evidence="2 3" key="1">
    <citation type="journal article" date="2018" name="Gigascience">
        <title>Genomes of trombidid mites reveal novel predicted allergens and laterally-transferred genes associated with secondary metabolism.</title>
        <authorList>
            <person name="Dong X."/>
            <person name="Chaisiri K."/>
            <person name="Xia D."/>
            <person name="Armstrong S.D."/>
            <person name="Fang Y."/>
            <person name="Donnelly M.J."/>
            <person name="Kadowaki T."/>
            <person name="McGarry J.W."/>
            <person name="Darby A.C."/>
            <person name="Makepeace B.L."/>
        </authorList>
    </citation>
    <scope>NUCLEOTIDE SEQUENCE [LARGE SCALE GENOMIC DNA]</scope>
    <source>
        <strain evidence="2">UoL-UT</strain>
    </source>
</reference>
<comment type="caution">
    <text evidence="2">The sequence shown here is derived from an EMBL/GenBank/DDBJ whole genome shotgun (WGS) entry which is preliminary data.</text>
</comment>
<dbReference type="Pfam" id="PF00147">
    <property type="entry name" value="Fibrinogen_C"/>
    <property type="match status" value="1"/>
</dbReference>
<dbReference type="Proteomes" id="UP000288716">
    <property type="component" value="Unassembled WGS sequence"/>
</dbReference>
<dbReference type="InterPro" id="IPR014716">
    <property type="entry name" value="Fibrinogen_a/b/g_C_1"/>
</dbReference>
<dbReference type="InterPro" id="IPR036056">
    <property type="entry name" value="Fibrinogen-like_C"/>
</dbReference>
<evidence type="ECO:0000313" key="2">
    <source>
        <dbReference type="EMBL" id="RWS23476.1"/>
    </source>
</evidence>
<accession>A0A443S7F2</accession>
<dbReference type="GO" id="GO:0005615">
    <property type="term" value="C:extracellular space"/>
    <property type="evidence" value="ECO:0007669"/>
    <property type="project" value="TreeGrafter"/>
</dbReference>
<evidence type="ECO:0000313" key="3">
    <source>
        <dbReference type="Proteomes" id="UP000288716"/>
    </source>
</evidence>
<dbReference type="VEuPathDB" id="VectorBase:LDEU008564"/>
<dbReference type="STRING" id="299467.A0A443S7F2"/>
<dbReference type="PROSITE" id="PS51406">
    <property type="entry name" value="FIBRINOGEN_C_2"/>
    <property type="match status" value="1"/>
</dbReference>
<dbReference type="PANTHER" id="PTHR19143:SF327">
    <property type="entry name" value="FI21813P1-RELATED"/>
    <property type="match status" value="1"/>
</dbReference>
<dbReference type="AlphaFoldDB" id="A0A443S7F2"/>
<feature type="domain" description="Fibrinogen C-terminal" evidence="1">
    <location>
        <begin position="1"/>
        <end position="191"/>
    </location>
</feature>
<keyword evidence="3" id="KW-1185">Reference proteome</keyword>
<dbReference type="SUPFAM" id="SSF56496">
    <property type="entry name" value="Fibrinogen C-terminal domain-like"/>
    <property type="match status" value="1"/>
</dbReference>
<name>A0A443S7F2_9ACAR</name>